<proteinExistence type="predicted"/>
<dbReference type="PANTHER" id="PTHR23092">
    <property type="entry name" value="POLY(A) RNA POLYMERASE"/>
    <property type="match status" value="1"/>
</dbReference>
<keyword evidence="2" id="KW-0460">Magnesium</keyword>
<keyword evidence="1" id="KW-0479">Metal-binding</keyword>
<accession>A0ABP1BE40</accession>
<evidence type="ECO:0000259" key="3">
    <source>
        <dbReference type="Pfam" id="PF03828"/>
    </source>
</evidence>
<dbReference type="SUPFAM" id="SSF81631">
    <property type="entry name" value="PAP/OAS1 substrate-binding domain"/>
    <property type="match status" value="1"/>
</dbReference>
<reference evidence="4" key="1">
    <citation type="submission" date="2024-03" db="EMBL/GenBank/DDBJ databases">
        <authorList>
            <consortium name="ELIXIR-Norway"/>
            <consortium name="Elixir Norway"/>
        </authorList>
    </citation>
    <scope>NUCLEOTIDE SEQUENCE</scope>
</reference>
<evidence type="ECO:0000313" key="5">
    <source>
        <dbReference type="Proteomes" id="UP001497522"/>
    </source>
</evidence>
<sequence length="195" mass="21804">MTCDGAEEEVKFPWGSESDRQSVRLDISFEAPANAGLRTLNCPEHPLVMRRFGQVRELMGQFPPITPLALLLKQFLADRSLDHPYCQSLGSLFMDFLHFFGCVFDPRHMCVHIWAGGIYVSCDRGLSIDPLYIEDPVDFENNVGSTCFQIQQIVKAFADAHASLEKELFEGSLDGTKAGENFTLLQKILPSMAGK</sequence>
<evidence type="ECO:0000256" key="2">
    <source>
        <dbReference type="ARBA" id="ARBA00022842"/>
    </source>
</evidence>
<evidence type="ECO:0000256" key="1">
    <source>
        <dbReference type="ARBA" id="ARBA00022723"/>
    </source>
</evidence>
<dbReference type="InterPro" id="IPR045862">
    <property type="entry name" value="Trf4-like"/>
</dbReference>
<dbReference type="InterPro" id="IPR002058">
    <property type="entry name" value="PAP_assoc"/>
</dbReference>
<gene>
    <name evidence="4" type="ORF">CSSPJE1EN2_LOCUS16026</name>
</gene>
<name>A0ABP1BE40_9BRYO</name>
<dbReference type="EMBL" id="OZ023704">
    <property type="protein sequence ID" value="CAK9873554.1"/>
    <property type="molecule type" value="Genomic_DNA"/>
</dbReference>
<dbReference type="Pfam" id="PF03828">
    <property type="entry name" value="PAP_assoc"/>
    <property type="match status" value="1"/>
</dbReference>
<dbReference type="PANTHER" id="PTHR23092:SF48">
    <property type="entry name" value="NUCLEOTIDYLTRANSFERASE FAMILY PROTEIN"/>
    <property type="match status" value="1"/>
</dbReference>
<dbReference type="Gene3D" id="1.10.1410.10">
    <property type="match status" value="1"/>
</dbReference>
<dbReference type="Proteomes" id="UP001497522">
    <property type="component" value="Chromosome 3"/>
</dbReference>
<organism evidence="4 5">
    <name type="scientific">Sphagnum jensenii</name>
    <dbReference type="NCBI Taxonomy" id="128206"/>
    <lineage>
        <taxon>Eukaryota</taxon>
        <taxon>Viridiplantae</taxon>
        <taxon>Streptophyta</taxon>
        <taxon>Embryophyta</taxon>
        <taxon>Bryophyta</taxon>
        <taxon>Sphagnophytina</taxon>
        <taxon>Sphagnopsida</taxon>
        <taxon>Sphagnales</taxon>
        <taxon>Sphagnaceae</taxon>
        <taxon>Sphagnum</taxon>
    </lineage>
</organism>
<protein>
    <recommendedName>
        <fullName evidence="3">PAP-associated domain-containing protein</fullName>
    </recommendedName>
</protein>
<keyword evidence="5" id="KW-1185">Reference proteome</keyword>
<feature type="domain" description="PAP-associated" evidence="3">
    <location>
        <begin position="88"/>
        <end position="141"/>
    </location>
</feature>
<evidence type="ECO:0000313" key="4">
    <source>
        <dbReference type="EMBL" id="CAK9873554.1"/>
    </source>
</evidence>